<evidence type="ECO:0000313" key="2">
    <source>
        <dbReference type="EMBL" id="MCU6796806.1"/>
    </source>
</evidence>
<dbReference type="Proteomes" id="UP001652445">
    <property type="component" value="Unassembled WGS sequence"/>
</dbReference>
<dbReference type="RefSeq" id="WP_262687630.1">
    <property type="nucleotide sequence ID" value="NZ_JAOQIO010000109.1"/>
</dbReference>
<feature type="domain" description="HTH IS21-type" evidence="1">
    <location>
        <begin position="5"/>
        <end position="67"/>
    </location>
</feature>
<evidence type="ECO:0000259" key="1">
    <source>
        <dbReference type="PROSITE" id="PS50531"/>
    </source>
</evidence>
<dbReference type="InterPro" id="IPR009057">
    <property type="entry name" value="Homeodomain-like_sf"/>
</dbReference>
<gene>
    <name evidence="2" type="ORF">OB236_32235</name>
</gene>
<proteinExistence type="predicted"/>
<dbReference type="InterPro" id="IPR010332">
    <property type="entry name" value="ATPase_terminase-su_N"/>
</dbReference>
<keyword evidence="3" id="KW-1185">Reference proteome</keyword>
<sequence>MIKNGEYFMIKEMYEKGMYVTHIAKELGRDPKTIRKWLEQDEPGRYQRISNRTGKLDLHKDHIRHRMEDGCLNAMVIYDEIKAQGYTGSMTTLRYFMRPLKPIMASKATGTV</sequence>
<accession>A0ABT2URX2</accession>
<name>A0ABT2URX2_9BACL</name>
<dbReference type="InterPro" id="IPR017894">
    <property type="entry name" value="HTH_IS21_transposase_type"/>
</dbReference>
<protein>
    <recommendedName>
        <fullName evidence="1">HTH IS21-type domain-containing protein</fullName>
    </recommendedName>
</protein>
<reference evidence="2 3" key="1">
    <citation type="submission" date="2022-09" db="EMBL/GenBank/DDBJ databases">
        <authorList>
            <person name="Han X.L."/>
            <person name="Wang Q."/>
            <person name="Lu T."/>
        </authorList>
    </citation>
    <scope>NUCLEOTIDE SEQUENCE [LARGE SCALE GENOMIC DNA]</scope>
    <source>
        <strain evidence="2 3">WQ 127069</strain>
    </source>
</reference>
<dbReference type="Pfam" id="PF06056">
    <property type="entry name" value="Terminase_5"/>
    <property type="match status" value="1"/>
</dbReference>
<dbReference type="SUPFAM" id="SSF46689">
    <property type="entry name" value="Homeodomain-like"/>
    <property type="match status" value="1"/>
</dbReference>
<organism evidence="2 3">
    <name type="scientific">Paenibacillus baimaensis</name>
    <dbReference type="NCBI Taxonomy" id="2982185"/>
    <lineage>
        <taxon>Bacteria</taxon>
        <taxon>Bacillati</taxon>
        <taxon>Bacillota</taxon>
        <taxon>Bacilli</taxon>
        <taxon>Bacillales</taxon>
        <taxon>Paenibacillaceae</taxon>
        <taxon>Paenibacillus</taxon>
    </lineage>
</organism>
<dbReference type="PROSITE" id="PS50531">
    <property type="entry name" value="HTH_IS21"/>
    <property type="match status" value="1"/>
</dbReference>
<dbReference type="EMBL" id="JAOQIO010000109">
    <property type="protein sequence ID" value="MCU6796806.1"/>
    <property type="molecule type" value="Genomic_DNA"/>
</dbReference>
<evidence type="ECO:0000313" key="3">
    <source>
        <dbReference type="Proteomes" id="UP001652445"/>
    </source>
</evidence>
<comment type="caution">
    <text evidence="2">The sequence shown here is derived from an EMBL/GenBank/DDBJ whole genome shotgun (WGS) entry which is preliminary data.</text>
</comment>
<dbReference type="Gene3D" id="1.10.10.60">
    <property type="entry name" value="Homeodomain-like"/>
    <property type="match status" value="1"/>
</dbReference>